<dbReference type="EMBL" id="CADCSU010000175">
    <property type="protein sequence ID" value="CAA9203166.1"/>
    <property type="molecule type" value="Genomic_DNA"/>
</dbReference>
<dbReference type="Gene3D" id="3.30.1330.60">
    <property type="entry name" value="OmpA-like domain"/>
    <property type="match status" value="2"/>
</dbReference>
<dbReference type="Proteomes" id="UP000479938">
    <property type="component" value="Unassembled WGS sequence"/>
</dbReference>
<dbReference type="RefSeq" id="WP_173972961.1">
    <property type="nucleotide sequence ID" value="NZ_CADCSU010000175.1"/>
</dbReference>
<sequence>MSKKALYLLGIAITIILGTYLYVEFCCNCAIKTPAADTEKVSVVVAEETIFVPFILNGSGIDYHTNDNIKFLKNSFAVVLPVSDSVAVGIENLKTFLIANPKQKITITGYATSDETNSSTFENLGLARANDIKKYFVSKGLSGSQFDTKGEIVDKWKTSKDTLLGPAEYKFETPEAAPAVTTDEWVILKDKINGDPLILHFSTNKSSNQLSEAEKQKVADLVKYMNHVKDAVILAVGHSDNVGNRDSNVVLGQKRAEFSKNYLSKKGIDGSRITTDTKGPDEPIGENATAEGKANNRRTVITIK</sequence>
<accession>A0A6J4GY99</accession>
<keyword evidence="6" id="KW-1185">Reference proteome</keyword>
<dbReference type="InterPro" id="IPR006665">
    <property type="entry name" value="OmpA-like"/>
</dbReference>
<dbReference type="Pfam" id="PF00691">
    <property type="entry name" value="OmpA"/>
    <property type="match status" value="2"/>
</dbReference>
<gene>
    <name evidence="5" type="primary">pal_17</name>
    <name evidence="5" type="ORF">FLA105534_04469</name>
</gene>
<evidence type="ECO:0000259" key="4">
    <source>
        <dbReference type="PROSITE" id="PS51123"/>
    </source>
</evidence>
<dbReference type="InterPro" id="IPR050330">
    <property type="entry name" value="Bact_OuterMem_StrucFunc"/>
</dbReference>
<dbReference type="CDD" id="cd07185">
    <property type="entry name" value="OmpA_C-like"/>
    <property type="match status" value="1"/>
</dbReference>
<proteinExistence type="predicted"/>
<evidence type="ECO:0000256" key="1">
    <source>
        <dbReference type="PROSITE-ProRule" id="PRU00473"/>
    </source>
</evidence>
<evidence type="ECO:0000256" key="3">
    <source>
        <dbReference type="SAM" id="Phobius"/>
    </source>
</evidence>
<feature type="domain" description="OmpA-like" evidence="4">
    <location>
        <begin position="188"/>
        <end position="304"/>
    </location>
</feature>
<keyword evidence="1 3" id="KW-0472">Membrane</keyword>
<protein>
    <submittedName>
        <fullName evidence="5">Peptidoglycan-associated lipoprotein</fullName>
    </submittedName>
</protein>
<evidence type="ECO:0000256" key="2">
    <source>
        <dbReference type="SAM" id="MobiDB-lite"/>
    </source>
</evidence>
<feature type="region of interest" description="Disordered" evidence="2">
    <location>
        <begin position="275"/>
        <end position="295"/>
    </location>
</feature>
<dbReference type="InterPro" id="IPR036737">
    <property type="entry name" value="OmpA-like_sf"/>
</dbReference>
<dbReference type="SUPFAM" id="SSF103088">
    <property type="entry name" value="OmpA-like"/>
    <property type="match status" value="2"/>
</dbReference>
<reference evidence="5 6" key="1">
    <citation type="submission" date="2020-02" db="EMBL/GenBank/DDBJ databases">
        <authorList>
            <person name="Criscuolo A."/>
        </authorList>
    </citation>
    <scope>NUCLEOTIDE SEQUENCE [LARGE SCALE GENOMIC DNA]</scope>
    <source>
        <strain evidence="5">CIP105534</strain>
    </source>
</reference>
<keyword evidence="3" id="KW-0812">Transmembrane</keyword>
<evidence type="ECO:0000313" key="5">
    <source>
        <dbReference type="EMBL" id="CAA9203166.1"/>
    </source>
</evidence>
<dbReference type="AlphaFoldDB" id="A0A6J4GY99"/>
<dbReference type="GO" id="GO:0016020">
    <property type="term" value="C:membrane"/>
    <property type="evidence" value="ECO:0007669"/>
    <property type="project" value="UniProtKB-UniRule"/>
</dbReference>
<keyword evidence="3" id="KW-1133">Transmembrane helix</keyword>
<organism evidence="5 6">
    <name type="scientific">Flavobacterium bizetiae</name>
    <dbReference type="NCBI Taxonomy" id="2704140"/>
    <lineage>
        <taxon>Bacteria</taxon>
        <taxon>Pseudomonadati</taxon>
        <taxon>Bacteroidota</taxon>
        <taxon>Flavobacteriia</taxon>
        <taxon>Flavobacteriales</taxon>
        <taxon>Flavobacteriaceae</taxon>
        <taxon>Flavobacterium</taxon>
    </lineage>
</organism>
<name>A0A6J4GY99_9FLAO</name>
<feature type="transmembrane region" description="Helical" evidence="3">
    <location>
        <begin position="5"/>
        <end position="23"/>
    </location>
</feature>
<dbReference type="PANTHER" id="PTHR30329:SF21">
    <property type="entry name" value="LIPOPROTEIN YIAD-RELATED"/>
    <property type="match status" value="1"/>
</dbReference>
<evidence type="ECO:0000313" key="6">
    <source>
        <dbReference type="Proteomes" id="UP000479938"/>
    </source>
</evidence>
<dbReference type="PANTHER" id="PTHR30329">
    <property type="entry name" value="STATOR ELEMENT OF FLAGELLAR MOTOR COMPLEX"/>
    <property type="match status" value="1"/>
</dbReference>
<dbReference type="PROSITE" id="PS51123">
    <property type="entry name" value="OMPA_2"/>
    <property type="match status" value="1"/>
</dbReference>
<keyword evidence="5" id="KW-0449">Lipoprotein</keyword>